<keyword evidence="2" id="KW-0175">Coiled coil</keyword>
<dbReference type="InterPro" id="IPR003423">
    <property type="entry name" value="OMP_efflux"/>
</dbReference>
<evidence type="ECO:0000256" key="3">
    <source>
        <dbReference type="SAM" id="SignalP"/>
    </source>
</evidence>
<comment type="similarity">
    <text evidence="1">Belongs to the outer membrane factor (OMF) (TC 1.B.17) family.</text>
</comment>
<dbReference type="InterPro" id="IPR010131">
    <property type="entry name" value="MdtP/NodT-like"/>
</dbReference>
<organism evidence="4 5">
    <name type="scientific">Sulfurifustis variabilis</name>
    <dbReference type="NCBI Taxonomy" id="1675686"/>
    <lineage>
        <taxon>Bacteria</taxon>
        <taxon>Pseudomonadati</taxon>
        <taxon>Pseudomonadota</taxon>
        <taxon>Gammaproteobacteria</taxon>
        <taxon>Acidiferrobacterales</taxon>
        <taxon>Acidiferrobacteraceae</taxon>
        <taxon>Sulfurifustis</taxon>
    </lineage>
</organism>
<sequence length="406" mass="45119">MRALFSGRRAAAIILVSHFAIALDAPAAELTLARAETLALERAPSLARLQSNVAAASERVAYAGQLPDPALTLGAINVPTDSLSLTEDDMTMVGIGLRQAFPPGDARAQRTRGASAGVEREAARLEAGRRRLLREVRAAWLEVYAAETSLRLVDELRRLARRDLESAEGRYRAAQDAQRAVLRARSALARVNEREPMFRAQAKRARAVLARWLGDAADEPVPAALPPLGVGTPGFDPDNHPEMRMAVAEIEAMRSEAGMARAEYRPGYMVDVMYGVRQDRPDMITAQVSLDLPIFRAKRQDPRLSERVQLERAAELEAEDKRRELRAMHAAVRAEHEEHGERLRIFENELLPALKREASVTAAGFAREQAELRDARMRELDARLELVRLRVDHARTQAELLYLTGE</sequence>
<dbReference type="KEGG" id="sva:SVA_2700"/>
<evidence type="ECO:0000313" key="5">
    <source>
        <dbReference type="Proteomes" id="UP000218899"/>
    </source>
</evidence>
<name>A0A1B4V6V3_9GAMM</name>
<dbReference type="AlphaFoldDB" id="A0A1B4V6V3"/>
<evidence type="ECO:0000256" key="1">
    <source>
        <dbReference type="ARBA" id="ARBA00007613"/>
    </source>
</evidence>
<protein>
    <submittedName>
        <fullName evidence="4">Transporter</fullName>
    </submittedName>
</protein>
<dbReference type="PANTHER" id="PTHR30203:SF24">
    <property type="entry name" value="BLR4935 PROTEIN"/>
    <property type="match status" value="1"/>
</dbReference>
<dbReference type="PANTHER" id="PTHR30203">
    <property type="entry name" value="OUTER MEMBRANE CATION EFFLUX PROTEIN"/>
    <property type="match status" value="1"/>
</dbReference>
<dbReference type="RefSeq" id="WP_096461679.1">
    <property type="nucleotide sequence ID" value="NZ_AP014936.1"/>
</dbReference>
<keyword evidence="3" id="KW-0732">Signal</keyword>
<dbReference type="Gene3D" id="1.20.1600.10">
    <property type="entry name" value="Outer membrane efflux proteins (OEP)"/>
    <property type="match status" value="1"/>
</dbReference>
<dbReference type="SUPFAM" id="SSF56954">
    <property type="entry name" value="Outer membrane efflux proteins (OEP)"/>
    <property type="match status" value="1"/>
</dbReference>
<evidence type="ECO:0000313" key="4">
    <source>
        <dbReference type="EMBL" id="BAU49248.1"/>
    </source>
</evidence>
<evidence type="ECO:0000256" key="2">
    <source>
        <dbReference type="SAM" id="Coils"/>
    </source>
</evidence>
<feature type="chain" id="PRO_5008571225" evidence="3">
    <location>
        <begin position="23"/>
        <end position="406"/>
    </location>
</feature>
<dbReference type="GO" id="GO:0015562">
    <property type="term" value="F:efflux transmembrane transporter activity"/>
    <property type="evidence" value="ECO:0007669"/>
    <property type="project" value="InterPro"/>
</dbReference>
<feature type="coiled-coil region" evidence="2">
    <location>
        <begin position="157"/>
        <end position="194"/>
    </location>
</feature>
<accession>A0A1B4V6V3</accession>
<dbReference type="OrthoDB" id="5607838at2"/>
<keyword evidence="5" id="KW-1185">Reference proteome</keyword>
<proteinExistence type="inferred from homology"/>
<dbReference type="Proteomes" id="UP000218899">
    <property type="component" value="Chromosome"/>
</dbReference>
<dbReference type="Pfam" id="PF02321">
    <property type="entry name" value="OEP"/>
    <property type="match status" value="1"/>
</dbReference>
<feature type="signal peptide" evidence="3">
    <location>
        <begin position="1"/>
        <end position="22"/>
    </location>
</feature>
<reference evidence="4 5" key="1">
    <citation type="submission" date="2015-08" db="EMBL/GenBank/DDBJ databases">
        <title>Complete genome sequence of Sulfurifustis variabilis.</title>
        <authorList>
            <person name="Miura A."/>
            <person name="Kojima H."/>
            <person name="Fukui M."/>
        </authorList>
    </citation>
    <scope>NUCLEOTIDE SEQUENCE [LARGE SCALE GENOMIC DNA]</scope>
    <source>
        <strain evidence="5">skN76</strain>
    </source>
</reference>
<gene>
    <name evidence="4" type="ORF">SVA_2700</name>
</gene>
<dbReference type="EMBL" id="AP014936">
    <property type="protein sequence ID" value="BAU49248.1"/>
    <property type="molecule type" value="Genomic_DNA"/>
</dbReference>